<dbReference type="Proteomes" id="UP000230776">
    <property type="component" value="Unassembled WGS sequence"/>
</dbReference>
<keyword evidence="1" id="KW-1133">Transmembrane helix</keyword>
<dbReference type="AlphaFoldDB" id="A0A2H0VJY2"/>
<dbReference type="InterPro" id="IPR014717">
    <property type="entry name" value="Transl_elong_EF1B/ribsomal_bS6"/>
</dbReference>
<evidence type="ECO:0000313" key="3">
    <source>
        <dbReference type="Proteomes" id="UP000230776"/>
    </source>
</evidence>
<dbReference type="GO" id="GO:0043683">
    <property type="term" value="P:type IV pilus assembly"/>
    <property type="evidence" value="ECO:0007669"/>
    <property type="project" value="InterPro"/>
</dbReference>
<dbReference type="GO" id="GO:0043107">
    <property type="term" value="P:type IV pilus-dependent motility"/>
    <property type="evidence" value="ECO:0007669"/>
    <property type="project" value="InterPro"/>
</dbReference>
<gene>
    <name evidence="2" type="ORF">COT88_00335</name>
</gene>
<accession>A0A2H0VJY2</accession>
<comment type="caution">
    <text evidence="2">The sequence shown here is derived from an EMBL/GenBank/DDBJ whole genome shotgun (WGS) entry which is preliminary data.</text>
</comment>
<keyword evidence="1" id="KW-0472">Membrane</keyword>
<dbReference type="Pfam" id="PF04350">
    <property type="entry name" value="PilO"/>
    <property type="match status" value="1"/>
</dbReference>
<proteinExistence type="predicted"/>
<organism evidence="2 3">
    <name type="scientific">Candidatus Colwellbacteria bacterium CG10_big_fil_rev_8_21_14_0_10_41_28</name>
    <dbReference type="NCBI Taxonomy" id="1974539"/>
    <lineage>
        <taxon>Bacteria</taxon>
        <taxon>Candidatus Colwelliibacteriota</taxon>
    </lineage>
</organism>
<dbReference type="EMBL" id="PFAG01000004">
    <property type="protein sequence ID" value="PIR98659.1"/>
    <property type="molecule type" value="Genomic_DNA"/>
</dbReference>
<evidence type="ECO:0000313" key="2">
    <source>
        <dbReference type="EMBL" id="PIR98659.1"/>
    </source>
</evidence>
<evidence type="ECO:0008006" key="4">
    <source>
        <dbReference type="Google" id="ProtNLM"/>
    </source>
</evidence>
<feature type="transmembrane region" description="Helical" evidence="1">
    <location>
        <begin position="12"/>
        <end position="33"/>
    </location>
</feature>
<keyword evidence="1" id="KW-0812">Transmembrane</keyword>
<evidence type="ECO:0000256" key="1">
    <source>
        <dbReference type="SAM" id="Phobius"/>
    </source>
</evidence>
<sequence length="189" mass="20969">MKASAKRLYGTLISFLLMVFAFYTFSTLVIPAYQNVQDLKAQRSSLTTTVEDQRASVQRVKALLRDYKSIEGLASTLSLLLPSERELASIVNQVQGAAFSNLVSLRSINIKPVSSFTSAAENNSSISQPVSTLRLALELTAGYENFKGYIDALETNARLMDVSSIKITSEKVEPYDYSIEVDTYYQPQL</sequence>
<dbReference type="Gene3D" id="3.30.70.60">
    <property type="match status" value="1"/>
</dbReference>
<protein>
    <recommendedName>
        <fullName evidence="4">Type 4a pilus biogenesis protein PilO</fullName>
    </recommendedName>
</protein>
<dbReference type="InterPro" id="IPR007445">
    <property type="entry name" value="PilO"/>
</dbReference>
<name>A0A2H0VJY2_9BACT</name>
<reference evidence="3" key="1">
    <citation type="submission" date="2017-09" db="EMBL/GenBank/DDBJ databases">
        <title>Depth-based differentiation of microbial function through sediment-hosted aquifers and enrichment of novel symbionts in the deep terrestrial subsurface.</title>
        <authorList>
            <person name="Probst A.J."/>
            <person name="Ladd B."/>
            <person name="Jarett J.K."/>
            <person name="Geller-Mcgrath D.E."/>
            <person name="Sieber C.M.K."/>
            <person name="Emerson J.B."/>
            <person name="Anantharaman K."/>
            <person name="Thomas B.C."/>
            <person name="Malmstrom R."/>
            <person name="Stieglmeier M."/>
            <person name="Klingl A."/>
            <person name="Woyke T."/>
            <person name="Ryan C.M."/>
            <person name="Banfield J.F."/>
        </authorList>
    </citation>
    <scope>NUCLEOTIDE SEQUENCE [LARGE SCALE GENOMIC DNA]</scope>
</reference>